<comment type="subcellular location">
    <subcellularLocation>
        <location evidence="2">Cell inner membrane</location>
        <topology evidence="2">Multi-pass membrane protein</topology>
    </subcellularLocation>
</comment>
<dbReference type="RefSeq" id="WP_145874120.1">
    <property type="nucleotide sequence ID" value="NZ_CP046904.1"/>
</dbReference>
<name>A0A562PVA2_9BURK</name>
<dbReference type="EC" id="2.7.13.3" evidence="3"/>
<keyword evidence="7" id="KW-0808">Transferase</keyword>
<keyword evidence="16" id="KW-0175">Coiled coil</keyword>
<keyword evidence="11" id="KW-0067">ATP-binding</keyword>
<evidence type="ECO:0000256" key="10">
    <source>
        <dbReference type="ARBA" id="ARBA00022777"/>
    </source>
</evidence>
<evidence type="ECO:0000256" key="6">
    <source>
        <dbReference type="ARBA" id="ARBA00022553"/>
    </source>
</evidence>
<feature type="domain" description="Histidine kinase" evidence="19">
    <location>
        <begin position="375"/>
        <end position="586"/>
    </location>
</feature>
<sequence length="595" mass="64886">MRLHKSLLLTLAVAAAAVLVAAAFAFGTHRARSDLLDQGQRQLQLMAPDLQFVLERFETLPFVLGQQPDLTAALAHPDDPAIIARLNRTLQTIQRQARVGALYLMDTRGLTLGASNWDQPLGFVGQNFSYRPYFREAIRGRAGRFYGIGTSTGEPGYFIAQPVFRDGSAGGPITGVIAVKISLAEFEAHWRNSEEAILLADRHGVVFLSNRPEWKYRSLGKLDDATRTTLAQTQQYRGKDVTPLDGPVGAHVTLPVGRLGWQLMLFPNEARVLRAGAAWAVGAALLLACAAVSAWALHQRRRRFEERVASRAALRQAELELEHRIAERTEQLSETNRHLEQKYAKLQETSQLLRTTQNELVQAGKLAMLGQMAAGVTHELNQPLAAIRAFADNARTFLQRGQVEQAANNLTHIGDASARMGAIIAQLKGFARKGETVDSVDLERSVRASSFLLESEFRRRDAVLDIEAAAPLVVTGDAVRIEQVLINLLRNALDAVEGAPVRRVSVRLLREGDDAVVRIADTGAGIPADVAPHLFEPFFTTKPSGQGLGLGLAISSSIVQAMNGRLTAHNRPEGGAQFDVRLPLPGTAQHLGDTI</sequence>
<protein>
    <recommendedName>
        <fullName evidence="15">C4-dicarboxylate transport sensor protein DctB</fullName>
        <ecNumber evidence="3">2.7.13.3</ecNumber>
    </recommendedName>
</protein>
<reference evidence="21" key="2">
    <citation type="submission" date="2019-07" db="EMBL/GenBank/DDBJ databases">
        <authorList>
            <person name="Whitman W."/>
            <person name="Huntemann M."/>
            <person name="Clum A."/>
            <person name="Pillay M."/>
            <person name="Palaniappan K."/>
            <person name="Varghese N."/>
            <person name="Mikhailova N."/>
            <person name="Stamatis D."/>
            <person name="Reddy T."/>
            <person name="Daum C."/>
            <person name="Shapiro N."/>
            <person name="Ivanova N."/>
            <person name="Kyrpides N."/>
            <person name="Woyke T."/>
        </authorList>
    </citation>
    <scope>NUCLEOTIDE SEQUENCE</scope>
    <source>
        <strain evidence="21">CGMCC 1.10685</strain>
    </source>
</reference>
<evidence type="ECO:0000256" key="16">
    <source>
        <dbReference type="SAM" id="Coils"/>
    </source>
</evidence>
<evidence type="ECO:0000313" key="20">
    <source>
        <dbReference type="EMBL" id="QGZ39426.1"/>
    </source>
</evidence>
<dbReference type="InterPro" id="IPR017055">
    <property type="entry name" value="Sig_transdc_His_kinase_DctB"/>
</dbReference>
<feature type="coiled-coil region" evidence="16">
    <location>
        <begin position="329"/>
        <end position="359"/>
    </location>
</feature>
<dbReference type="PIRSF" id="PIRSF036431">
    <property type="entry name" value="STHK_DctB"/>
    <property type="match status" value="1"/>
</dbReference>
<dbReference type="GO" id="GO:0005886">
    <property type="term" value="C:plasma membrane"/>
    <property type="evidence" value="ECO:0007669"/>
    <property type="project" value="UniProtKB-SubCell"/>
</dbReference>
<dbReference type="InterPro" id="IPR029151">
    <property type="entry name" value="Sensor-like_sf"/>
</dbReference>
<proteinExistence type="predicted"/>
<evidence type="ECO:0000256" key="2">
    <source>
        <dbReference type="ARBA" id="ARBA00004429"/>
    </source>
</evidence>
<evidence type="ECO:0000256" key="18">
    <source>
        <dbReference type="SAM" id="SignalP"/>
    </source>
</evidence>
<evidence type="ECO:0000256" key="12">
    <source>
        <dbReference type="ARBA" id="ARBA00022989"/>
    </source>
</evidence>
<reference evidence="20 23" key="3">
    <citation type="submission" date="2019-12" db="EMBL/GenBank/DDBJ databases">
        <title>Draft Genome Sequences of Six Type Strains of the Genus Massilia.</title>
        <authorList>
            <person name="Miess H."/>
            <person name="Frediansyah A."/>
            <person name="Goeker M."/>
            <person name="Gross H."/>
        </authorList>
    </citation>
    <scope>NUCLEOTIDE SEQUENCE [LARGE SCALE GENOMIC DNA]</scope>
    <source>
        <strain evidence="20 23">DSM 26639</strain>
    </source>
</reference>
<evidence type="ECO:0000256" key="11">
    <source>
        <dbReference type="ARBA" id="ARBA00022840"/>
    </source>
</evidence>
<dbReference type="Gene3D" id="6.10.250.3020">
    <property type="match status" value="1"/>
</dbReference>
<dbReference type="InterPro" id="IPR003661">
    <property type="entry name" value="HisK_dim/P_dom"/>
</dbReference>
<dbReference type="Pfam" id="PF02518">
    <property type="entry name" value="HATPase_c"/>
    <property type="match status" value="1"/>
</dbReference>
<feature type="signal peptide" evidence="18">
    <location>
        <begin position="1"/>
        <end position="25"/>
    </location>
</feature>
<dbReference type="PANTHER" id="PTHR43065">
    <property type="entry name" value="SENSOR HISTIDINE KINASE"/>
    <property type="match status" value="1"/>
</dbReference>
<evidence type="ECO:0000256" key="14">
    <source>
        <dbReference type="ARBA" id="ARBA00023136"/>
    </source>
</evidence>
<keyword evidence="6" id="KW-0597">Phosphoprotein</keyword>
<evidence type="ECO:0000313" key="22">
    <source>
        <dbReference type="Proteomes" id="UP000315112"/>
    </source>
</evidence>
<gene>
    <name evidence="20" type="ORF">GO485_10455</name>
    <name evidence="21" type="ORF">IP92_01691</name>
</gene>
<dbReference type="SUPFAM" id="SSF47384">
    <property type="entry name" value="Homodimeric domain of signal transducing histidine kinase"/>
    <property type="match status" value="1"/>
</dbReference>
<dbReference type="SMART" id="SM00387">
    <property type="entry name" value="HATPase_c"/>
    <property type="match status" value="1"/>
</dbReference>
<keyword evidence="18" id="KW-0732">Signal</keyword>
<dbReference type="PROSITE" id="PS50109">
    <property type="entry name" value="HIS_KIN"/>
    <property type="match status" value="1"/>
</dbReference>
<accession>A0A562PVA2</accession>
<dbReference type="Pfam" id="PF00512">
    <property type="entry name" value="HisKA"/>
    <property type="match status" value="1"/>
</dbReference>
<dbReference type="EMBL" id="CP046904">
    <property type="protein sequence ID" value="QGZ39426.1"/>
    <property type="molecule type" value="Genomic_DNA"/>
</dbReference>
<dbReference type="PRINTS" id="PR00344">
    <property type="entry name" value="BCTRLSENSOR"/>
</dbReference>
<keyword evidence="14 17" id="KW-0472">Membrane</keyword>
<evidence type="ECO:0000256" key="8">
    <source>
        <dbReference type="ARBA" id="ARBA00022692"/>
    </source>
</evidence>
<dbReference type="InterPro" id="IPR005467">
    <property type="entry name" value="His_kinase_dom"/>
</dbReference>
<keyword evidence="9" id="KW-0547">Nucleotide-binding</keyword>
<reference evidence="21 22" key="1">
    <citation type="journal article" date="2015" name="Stand. Genomic Sci.">
        <title>Genomic Encyclopedia of Bacterial and Archaeal Type Strains, Phase III: the genomes of soil and plant-associated and newly described type strains.</title>
        <authorList>
            <person name="Whitman W.B."/>
            <person name="Woyke T."/>
            <person name="Klenk H.P."/>
            <person name="Zhou Y."/>
            <person name="Lilburn T.G."/>
            <person name="Beck B.J."/>
            <person name="De Vos P."/>
            <person name="Vandamme P."/>
            <person name="Eisen J.A."/>
            <person name="Garrity G."/>
            <person name="Hugenholtz P."/>
            <person name="Kyrpides N.C."/>
        </authorList>
    </citation>
    <scope>NUCLEOTIDE SEQUENCE [LARGE SCALE GENOMIC DNA]</scope>
    <source>
        <strain evidence="21 22">CGMCC 1.10685</strain>
    </source>
</reference>
<dbReference type="FunFam" id="1.10.287.130:FF:000049">
    <property type="entry name" value="C4-dicarboxylate transport sensor protein DctB"/>
    <property type="match status" value="1"/>
</dbReference>
<dbReference type="Proteomes" id="UP000315112">
    <property type="component" value="Unassembled WGS sequence"/>
</dbReference>
<dbReference type="Proteomes" id="UP000437862">
    <property type="component" value="Chromosome"/>
</dbReference>
<evidence type="ECO:0000256" key="4">
    <source>
        <dbReference type="ARBA" id="ARBA00022475"/>
    </source>
</evidence>
<evidence type="ECO:0000313" key="21">
    <source>
        <dbReference type="EMBL" id="TWI48303.1"/>
    </source>
</evidence>
<dbReference type="GO" id="GO:0000155">
    <property type="term" value="F:phosphorelay sensor kinase activity"/>
    <property type="evidence" value="ECO:0007669"/>
    <property type="project" value="InterPro"/>
</dbReference>
<organism evidence="21 22">
    <name type="scientific">Pseudoduganella flava</name>
    <dbReference type="NCBI Taxonomy" id="871742"/>
    <lineage>
        <taxon>Bacteria</taxon>
        <taxon>Pseudomonadati</taxon>
        <taxon>Pseudomonadota</taxon>
        <taxon>Betaproteobacteria</taxon>
        <taxon>Burkholderiales</taxon>
        <taxon>Oxalobacteraceae</taxon>
        <taxon>Telluria group</taxon>
        <taxon>Pseudoduganella</taxon>
    </lineage>
</organism>
<keyword evidence="13" id="KW-0902">Two-component regulatory system</keyword>
<keyword evidence="4" id="KW-1003">Cell membrane</keyword>
<evidence type="ECO:0000256" key="17">
    <source>
        <dbReference type="SAM" id="Phobius"/>
    </source>
</evidence>
<evidence type="ECO:0000256" key="13">
    <source>
        <dbReference type="ARBA" id="ARBA00023012"/>
    </source>
</evidence>
<keyword evidence="5" id="KW-0997">Cell inner membrane</keyword>
<dbReference type="InterPro" id="IPR003594">
    <property type="entry name" value="HATPase_dom"/>
</dbReference>
<dbReference type="PANTHER" id="PTHR43065:SF46">
    <property type="entry name" value="C4-DICARBOXYLATE TRANSPORT SENSOR PROTEIN DCTB"/>
    <property type="match status" value="1"/>
</dbReference>
<evidence type="ECO:0000256" key="3">
    <source>
        <dbReference type="ARBA" id="ARBA00012438"/>
    </source>
</evidence>
<evidence type="ECO:0000313" key="23">
    <source>
        <dbReference type="Proteomes" id="UP000437862"/>
    </source>
</evidence>
<dbReference type="OrthoDB" id="9772100at2"/>
<dbReference type="InterPro" id="IPR036890">
    <property type="entry name" value="HATPase_C_sf"/>
</dbReference>
<dbReference type="Gene3D" id="3.30.450.20">
    <property type="entry name" value="PAS domain"/>
    <property type="match status" value="2"/>
</dbReference>
<evidence type="ECO:0000259" key="19">
    <source>
        <dbReference type="PROSITE" id="PS50109"/>
    </source>
</evidence>
<feature type="chain" id="PRO_5044617964" description="C4-dicarboxylate transport sensor protein DctB" evidence="18">
    <location>
        <begin position="26"/>
        <end position="595"/>
    </location>
</feature>
<feature type="transmembrane region" description="Helical" evidence="17">
    <location>
        <begin position="277"/>
        <end position="297"/>
    </location>
</feature>
<dbReference type="CDD" id="cd00082">
    <property type="entry name" value="HisKA"/>
    <property type="match status" value="1"/>
</dbReference>
<keyword evidence="12 17" id="KW-1133">Transmembrane helix</keyword>
<evidence type="ECO:0000256" key="7">
    <source>
        <dbReference type="ARBA" id="ARBA00022679"/>
    </source>
</evidence>
<dbReference type="CDD" id="cd12914">
    <property type="entry name" value="PDC1_DGC_like"/>
    <property type="match status" value="1"/>
</dbReference>
<dbReference type="GO" id="GO:0005524">
    <property type="term" value="F:ATP binding"/>
    <property type="evidence" value="ECO:0007669"/>
    <property type="project" value="UniProtKB-KW"/>
</dbReference>
<evidence type="ECO:0000256" key="1">
    <source>
        <dbReference type="ARBA" id="ARBA00000085"/>
    </source>
</evidence>
<dbReference type="Gene3D" id="1.10.287.130">
    <property type="match status" value="1"/>
</dbReference>
<evidence type="ECO:0000256" key="15">
    <source>
        <dbReference type="ARBA" id="ARBA00073143"/>
    </source>
</evidence>
<dbReference type="AlphaFoldDB" id="A0A562PVA2"/>
<comment type="catalytic activity">
    <reaction evidence="1">
        <text>ATP + protein L-histidine = ADP + protein N-phospho-L-histidine.</text>
        <dbReference type="EC" id="2.7.13.3"/>
    </reaction>
</comment>
<keyword evidence="10 21" id="KW-0418">Kinase</keyword>
<dbReference type="SUPFAM" id="SSF103190">
    <property type="entry name" value="Sensory domain-like"/>
    <property type="match status" value="1"/>
</dbReference>
<keyword evidence="8 17" id="KW-0812">Transmembrane</keyword>
<dbReference type="SMART" id="SM00388">
    <property type="entry name" value="HisKA"/>
    <property type="match status" value="1"/>
</dbReference>
<dbReference type="InterPro" id="IPR036097">
    <property type="entry name" value="HisK_dim/P_sf"/>
</dbReference>
<evidence type="ECO:0000256" key="9">
    <source>
        <dbReference type="ARBA" id="ARBA00022741"/>
    </source>
</evidence>
<dbReference type="SUPFAM" id="SSF55874">
    <property type="entry name" value="ATPase domain of HSP90 chaperone/DNA topoisomerase II/histidine kinase"/>
    <property type="match status" value="1"/>
</dbReference>
<dbReference type="InterPro" id="IPR004358">
    <property type="entry name" value="Sig_transdc_His_kin-like_C"/>
</dbReference>
<dbReference type="EMBL" id="VLKW01000003">
    <property type="protein sequence ID" value="TWI48303.1"/>
    <property type="molecule type" value="Genomic_DNA"/>
</dbReference>
<evidence type="ECO:0000256" key="5">
    <source>
        <dbReference type="ARBA" id="ARBA00022519"/>
    </source>
</evidence>
<dbReference type="Gene3D" id="3.30.565.10">
    <property type="entry name" value="Histidine kinase-like ATPase, C-terminal domain"/>
    <property type="match status" value="1"/>
</dbReference>
<keyword evidence="23" id="KW-1185">Reference proteome</keyword>